<reference evidence="1" key="4">
    <citation type="submission" date="2025-09" db="UniProtKB">
        <authorList>
            <consortium name="Ensembl"/>
        </authorList>
    </citation>
    <scope>IDENTIFICATION</scope>
    <source>
        <strain evidence="1">C57BL/6J</strain>
    </source>
</reference>
<dbReference type="Bgee" id="ENSMUSG00000032985">
    <property type="expression patterns" value="Expressed in cortical plate and 49 other cell types or tissues"/>
</dbReference>
<dbReference type="VEuPathDB" id="HostDB:ENSMUSG00000032985"/>
<dbReference type="HOGENOM" id="CLU_1744724_0_0_1"/>
<dbReference type="Ensembl" id="ENSMUST00000109511.8">
    <property type="protein sequence ID" value="ENSMUSP00000105137.2"/>
    <property type="gene ID" value="ENSMUSG00000032985.16"/>
</dbReference>
<keyword evidence="3" id="KW-1185">Reference proteome</keyword>
<reference evidence="1 3" key="1">
    <citation type="journal article" date="2009" name="PLoS Biol.">
        <title>Lineage-specific biology revealed by a finished genome assembly of the mouse.</title>
        <authorList>
            <consortium name="Mouse Genome Sequencing Consortium"/>
            <person name="Church D.M."/>
            <person name="Goodstadt L."/>
            <person name="Hillier L.W."/>
            <person name="Zody M.C."/>
            <person name="Goldstein S."/>
            <person name="She X."/>
            <person name="Bult C.J."/>
            <person name="Agarwala R."/>
            <person name="Cherry J.L."/>
            <person name="DiCuccio M."/>
            <person name="Hlavina W."/>
            <person name="Kapustin Y."/>
            <person name="Meric P."/>
            <person name="Maglott D."/>
            <person name="Birtle Z."/>
            <person name="Marques A.C."/>
            <person name="Graves T."/>
            <person name="Zhou S."/>
            <person name="Teague B."/>
            <person name="Potamousis K."/>
            <person name="Churas C."/>
            <person name="Place M."/>
            <person name="Herschleb J."/>
            <person name="Runnheim R."/>
            <person name="Forrest D."/>
            <person name="Amos-Landgraf J."/>
            <person name="Schwartz D.C."/>
            <person name="Cheng Z."/>
            <person name="Lindblad-Toh K."/>
            <person name="Eichler E.E."/>
            <person name="Ponting C.P."/>
        </authorList>
    </citation>
    <scope>NUCLEOTIDE SEQUENCE [LARGE SCALE GENOMIC DNA]</scope>
    <source>
        <strain evidence="1 3">C57BL/6J</strain>
    </source>
</reference>
<dbReference type="GeneTree" id="ENSGT00860000136277"/>
<name>Q5SP45_MOUSE</name>
<dbReference type="PaxDb" id="10090-ENSMUSP00000105137"/>
<dbReference type="iPTMnet" id="Q5SP45"/>
<evidence type="ECO:0000313" key="1">
    <source>
        <dbReference type="Ensembl" id="ENSMUSP00000105137.2"/>
    </source>
</evidence>
<proteinExistence type="predicted"/>
<reference evidence="1" key="3">
    <citation type="submission" date="2025-08" db="UniProtKB">
        <authorList>
            <consortium name="Ensembl"/>
        </authorList>
    </citation>
    <scope>IDENTIFICATION</scope>
    <source>
        <strain evidence="1">C57BL/6J</strain>
    </source>
</reference>
<dbReference type="PhosphoSitePlus" id="Q5SP45"/>
<dbReference type="OrthoDB" id="10309590at2759"/>
<reference evidence="1 3" key="2">
    <citation type="journal article" date="2011" name="PLoS Biol.">
        <title>Modernizing reference genome assemblies.</title>
        <authorList>
            <person name="Church D.M."/>
            <person name="Schneider V.A."/>
            <person name="Graves T."/>
            <person name="Auger K."/>
            <person name="Cunningham F."/>
            <person name="Bouk N."/>
            <person name="Chen H.C."/>
            <person name="Agarwala R."/>
            <person name="McLaren W.M."/>
            <person name="Ritchie G.R."/>
            <person name="Albracht D."/>
            <person name="Kremitzki M."/>
            <person name="Rock S."/>
            <person name="Kotkiewicz H."/>
            <person name="Kremitzki C."/>
            <person name="Wollam A."/>
            <person name="Trani L."/>
            <person name="Fulton L."/>
            <person name="Fulton R."/>
            <person name="Matthews L."/>
            <person name="Whitehead S."/>
            <person name="Chow W."/>
            <person name="Torrance J."/>
            <person name="Dunn M."/>
            <person name="Harden G."/>
            <person name="Threadgold G."/>
            <person name="Wood J."/>
            <person name="Collins J."/>
            <person name="Heath P."/>
            <person name="Griffiths G."/>
            <person name="Pelan S."/>
            <person name="Grafham D."/>
            <person name="Eichler E.E."/>
            <person name="Weinstock G."/>
            <person name="Mardis E.R."/>
            <person name="Wilson R.K."/>
            <person name="Howe K."/>
            <person name="Flicek P."/>
            <person name="Hubbard T."/>
        </authorList>
    </citation>
    <scope>NUCLEOTIDE SEQUENCE [LARGE SCALE GENOMIC DNA]</scope>
    <source>
        <strain evidence="1 3">C57BL/6J</strain>
    </source>
</reference>
<dbReference type="AlphaFoldDB" id="Q5SP45"/>
<gene>
    <name evidence="1 2" type="primary">5730522E02Rik</name>
</gene>
<protein>
    <submittedName>
        <fullName evidence="1">RIKEN cDNA 5730522E02 gene</fullName>
    </submittedName>
</protein>
<evidence type="ECO:0000313" key="3">
    <source>
        <dbReference type="Proteomes" id="UP000000589"/>
    </source>
</evidence>
<evidence type="ECO:0000313" key="2">
    <source>
        <dbReference type="MGI" id="MGI:1917876"/>
    </source>
</evidence>
<dbReference type="AGR" id="MGI:1917876"/>
<dbReference type="MGI" id="MGI:1917876">
    <property type="gene designation" value="5730522E02Rik"/>
</dbReference>
<sequence length="163" mass="17888">MEEGPTSLDFFQEQKTNYKYETDFTTGTKFHIQKQQTSQPRVSVIQTARSRTVRGSVSDMGCRKPCQKTGCSRVTSQLPSFSAGKCSWDSILSCLECSSISLCPGCPGICHVEENGLKLTEINSPASAPTLQILRLKVCGSTSGLKVLWLLEALHSDFRGSLF</sequence>
<dbReference type="ExpressionAtlas" id="Q5SP45">
    <property type="expression patterns" value="baseline and differential"/>
</dbReference>
<dbReference type="RNAct" id="Q5SP45">
    <property type="molecule type" value="protein"/>
</dbReference>
<dbReference type="Proteomes" id="UP000000589">
    <property type="component" value="Chromosome 11"/>
</dbReference>
<accession>Q5SP45</accession>
<dbReference type="InParanoid" id="Q5SP45"/>
<dbReference type="STRING" id="10090.ENSMUSP00000105137"/>
<organism evidence="1 3">
    <name type="scientific">Mus musculus</name>
    <name type="common">Mouse</name>
    <dbReference type="NCBI Taxonomy" id="10090"/>
    <lineage>
        <taxon>Eukaryota</taxon>
        <taxon>Metazoa</taxon>
        <taxon>Chordata</taxon>
        <taxon>Craniata</taxon>
        <taxon>Vertebrata</taxon>
        <taxon>Euteleostomi</taxon>
        <taxon>Mammalia</taxon>
        <taxon>Eutheria</taxon>
        <taxon>Euarchontoglires</taxon>
        <taxon>Glires</taxon>
        <taxon>Rodentia</taxon>
        <taxon>Myomorpha</taxon>
        <taxon>Muroidea</taxon>
        <taxon>Muridae</taxon>
        <taxon>Murinae</taxon>
        <taxon>Mus</taxon>
        <taxon>Mus</taxon>
    </lineage>
</organism>